<dbReference type="EMBL" id="JACGWN010000011">
    <property type="protein sequence ID" value="KAL0420398.1"/>
    <property type="molecule type" value="Genomic_DNA"/>
</dbReference>
<gene>
    <name evidence="2" type="ORF">Slati_3062700</name>
</gene>
<name>A0AAW2UTS5_9LAMI</name>
<feature type="region of interest" description="Disordered" evidence="1">
    <location>
        <begin position="1"/>
        <end position="39"/>
    </location>
</feature>
<dbReference type="AlphaFoldDB" id="A0AAW2UTS5"/>
<accession>A0AAW2UTS5</accession>
<evidence type="ECO:0000313" key="2">
    <source>
        <dbReference type="EMBL" id="KAL0420398.1"/>
    </source>
</evidence>
<sequence>MGPRRGAMTRSSRSAADMVAQNPESPRRAASPSGQATIPEDETSRLAETVMNLEVKVFALEVEITGLNP</sequence>
<organism evidence="2">
    <name type="scientific">Sesamum latifolium</name>
    <dbReference type="NCBI Taxonomy" id="2727402"/>
    <lineage>
        <taxon>Eukaryota</taxon>
        <taxon>Viridiplantae</taxon>
        <taxon>Streptophyta</taxon>
        <taxon>Embryophyta</taxon>
        <taxon>Tracheophyta</taxon>
        <taxon>Spermatophyta</taxon>
        <taxon>Magnoliopsida</taxon>
        <taxon>eudicotyledons</taxon>
        <taxon>Gunneridae</taxon>
        <taxon>Pentapetalae</taxon>
        <taxon>asterids</taxon>
        <taxon>lamiids</taxon>
        <taxon>Lamiales</taxon>
        <taxon>Pedaliaceae</taxon>
        <taxon>Sesamum</taxon>
    </lineage>
</organism>
<reference evidence="2" key="2">
    <citation type="journal article" date="2024" name="Plant">
        <title>Genomic evolution and insights into agronomic trait innovations of Sesamum species.</title>
        <authorList>
            <person name="Miao H."/>
            <person name="Wang L."/>
            <person name="Qu L."/>
            <person name="Liu H."/>
            <person name="Sun Y."/>
            <person name="Le M."/>
            <person name="Wang Q."/>
            <person name="Wei S."/>
            <person name="Zheng Y."/>
            <person name="Lin W."/>
            <person name="Duan Y."/>
            <person name="Cao H."/>
            <person name="Xiong S."/>
            <person name="Wang X."/>
            <person name="Wei L."/>
            <person name="Li C."/>
            <person name="Ma Q."/>
            <person name="Ju M."/>
            <person name="Zhao R."/>
            <person name="Li G."/>
            <person name="Mu C."/>
            <person name="Tian Q."/>
            <person name="Mei H."/>
            <person name="Zhang T."/>
            <person name="Gao T."/>
            <person name="Zhang H."/>
        </authorList>
    </citation>
    <scope>NUCLEOTIDE SEQUENCE</scope>
    <source>
        <strain evidence="2">KEN1</strain>
    </source>
</reference>
<evidence type="ECO:0000256" key="1">
    <source>
        <dbReference type="SAM" id="MobiDB-lite"/>
    </source>
</evidence>
<reference evidence="2" key="1">
    <citation type="submission" date="2020-06" db="EMBL/GenBank/DDBJ databases">
        <authorList>
            <person name="Li T."/>
            <person name="Hu X."/>
            <person name="Zhang T."/>
            <person name="Song X."/>
            <person name="Zhang H."/>
            <person name="Dai N."/>
            <person name="Sheng W."/>
            <person name="Hou X."/>
            <person name="Wei L."/>
        </authorList>
    </citation>
    <scope>NUCLEOTIDE SEQUENCE</scope>
    <source>
        <strain evidence="2">KEN1</strain>
        <tissue evidence="2">Leaf</tissue>
    </source>
</reference>
<comment type="caution">
    <text evidence="2">The sequence shown here is derived from an EMBL/GenBank/DDBJ whole genome shotgun (WGS) entry which is preliminary data.</text>
</comment>
<proteinExistence type="predicted"/>
<protein>
    <submittedName>
        <fullName evidence="2">Uncharacterized protein</fullName>
    </submittedName>
</protein>